<dbReference type="GO" id="GO:0005886">
    <property type="term" value="C:plasma membrane"/>
    <property type="evidence" value="ECO:0007669"/>
    <property type="project" value="TreeGrafter"/>
</dbReference>
<dbReference type="OrthoDB" id="28755at2759"/>
<feature type="transmembrane region" description="Helical" evidence="7">
    <location>
        <begin position="73"/>
        <end position="92"/>
    </location>
</feature>
<dbReference type="PANTHER" id="PTHR19432:SF35">
    <property type="entry name" value="SOLUTE CARRIER FAMILY 45 MEMBER 3 ISOFORM X1"/>
    <property type="match status" value="1"/>
</dbReference>
<dbReference type="EMBL" id="KN832871">
    <property type="protein sequence ID" value="KIN05871.1"/>
    <property type="molecule type" value="Genomic_DNA"/>
</dbReference>
<evidence type="ECO:0008006" key="10">
    <source>
        <dbReference type="Google" id="ProtNLM"/>
    </source>
</evidence>
<feature type="transmembrane region" description="Helical" evidence="7">
    <location>
        <begin position="377"/>
        <end position="397"/>
    </location>
</feature>
<evidence type="ECO:0000256" key="4">
    <source>
        <dbReference type="ARBA" id="ARBA00022989"/>
    </source>
</evidence>
<dbReference type="InParanoid" id="A0A0C3HC44"/>
<keyword evidence="9" id="KW-1185">Reference proteome</keyword>
<evidence type="ECO:0000256" key="5">
    <source>
        <dbReference type="ARBA" id="ARBA00023136"/>
    </source>
</evidence>
<feature type="transmembrane region" description="Helical" evidence="7">
    <location>
        <begin position="229"/>
        <end position="247"/>
    </location>
</feature>
<dbReference type="AlphaFoldDB" id="A0A0C3HC44"/>
<keyword evidence="5 7" id="KW-0472">Membrane</keyword>
<gene>
    <name evidence="8" type="ORF">OIDMADRAFT_49380</name>
</gene>
<feature type="region of interest" description="Disordered" evidence="6">
    <location>
        <begin position="1"/>
        <end position="49"/>
    </location>
</feature>
<evidence type="ECO:0000313" key="8">
    <source>
        <dbReference type="EMBL" id="KIN05871.1"/>
    </source>
</evidence>
<dbReference type="Proteomes" id="UP000054321">
    <property type="component" value="Unassembled WGS sequence"/>
</dbReference>
<evidence type="ECO:0000256" key="2">
    <source>
        <dbReference type="ARBA" id="ARBA00022448"/>
    </source>
</evidence>
<feature type="transmembrane region" description="Helical" evidence="7">
    <location>
        <begin position="144"/>
        <end position="164"/>
    </location>
</feature>
<dbReference type="HOGENOM" id="CLU_018303_1_1_1"/>
<feature type="region of interest" description="Disordered" evidence="6">
    <location>
        <begin position="576"/>
        <end position="609"/>
    </location>
</feature>
<evidence type="ECO:0000256" key="7">
    <source>
        <dbReference type="SAM" id="Phobius"/>
    </source>
</evidence>
<organism evidence="8 9">
    <name type="scientific">Oidiodendron maius (strain Zn)</name>
    <dbReference type="NCBI Taxonomy" id="913774"/>
    <lineage>
        <taxon>Eukaryota</taxon>
        <taxon>Fungi</taxon>
        <taxon>Dikarya</taxon>
        <taxon>Ascomycota</taxon>
        <taxon>Pezizomycotina</taxon>
        <taxon>Leotiomycetes</taxon>
        <taxon>Leotiomycetes incertae sedis</taxon>
        <taxon>Myxotrichaceae</taxon>
        <taxon>Oidiodendron</taxon>
    </lineage>
</organism>
<protein>
    <recommendedName>
        <fullName evidence="10">Major facilitator superfamily (MFS) profile domain-containing protein</fullName>
    </recommendedName>
</protein>
<keyword evidence="3 7" id="KW-0812">Transmembrane</keyword>
<dbReference type="SUPFAM" id="SSF103473">
    <property type="entry name" value="MFS general substrate transporter"/>
    <property type="match status" value="2"/>
</dbReference>
<name>A0A0C3HC44_OIDMZ</name>
<evidence type="ECO:0000256" key="6">
    <source>
        <dbReference type="SAM" id="MobiDB-lite"/>
    </source>
</evidence>
<dbReference type="Gene3D" id="1.20.1250.20">
    <property type="entry name" value="MFS general substrate transporter like domains"/>
    <property type="match status" value="1"/>
</dbReference>
<sequence>MAEGEDSSARERELREHDSEETVDRPTLKTAEPVHEQSPLLTASEAGDEEGAGLIEDESTLDDGNREFESKSIWYLILLTISIGGLQLAWAVELSNGTPYLLSLGLSKSVMALVWIAGPLSGALVQPYVGILSDNCRSKWGKRTPFMATGATATIISLLALAWVREIVGGFLGLFNAERDSEGVKISIIVVAVLFVYILDFSINTVQAGIRAFILDCCPSHQQEAANAMASRVLGVGNIIGYVAGYLDLPKHVGWLGNTQFKILCVIASVALGSTVMLSIGSIRERDASIDGPPIKGKGGILTFFQQVFKSIRRLPPQTRKVCEVEFFAWIGFFPQLFYSSSYIGDIYVQPYLEANPNMTPEETEALYENATRVGTFALLVYAITSLSTNVLLPFLIAPSYDAPSASSKKDQPKLLTHILSYLVIPGLTLRRAWLISHLIFASCMFSTLVVRSISGATALIGIVGVSWALTLWAPFAIISAEVSKLEELRRSRGVPDDGTADQAGVILGIHNMSVAAPQILATIGSSIIFRFLQKPRGVPGDHSMAVVLACGGIFTLVAAYLTSLIKDEIEVPEDMTAEEGEQRNRVVGRRRSSEAGLVSSERIGGLEY</sequence>
<evidence type="ECO:0000313" key="9">
    <source>
        <dbReference type="Proteomes" id="UP000054321"/>
    </source>
</evidence>
<feature type="transmembrane region" description="Helical" evidence="7">
    <location>
        <begin position="545"/>
        <end position="566"/>
    </location>
</feature>
<dbReference type="Pfam" id="PF13347">
    <property type="entry name" value="MFS_2"/>
    <property type="match status" value="1"/>
</dbReference>
<proteinExistence type="predicted"/>
<feature type="transmembrane region" description="Helical" evidence="7">
    <location>
        <begin position="184"/>
        <end position="203"/>
    </location>
</feature>
<reference evidence="8 9" key="1">
    <citation type="submission" date="2014-04" db="EMBL/GenBank/DDBJ databases">
        <authorList>
            <consortium name="DOE Joint Genome Institute"/>
            <person name="Kuo A."/>
            <person name="Martino E."/>
            <person name="Perotto S."/>
            <person name="Kohler A."/>
            <person name="Nagy L.G."/>
            <person name="Floudas D."/>
            <person name="Copeland A."/>
            <person name="Barry K.W."/>
            <person name="Cichocki N."/>
            <person name="Veneault-Fourrey C."/>
            <person name="LaButti K."/>
            <person name="Lindquist E.A."/>
            <person name="Lipzen A."/>
            <person name="Lundell T."/>
            <person name="Morin E."/>
            <person name="Murat C."/>
            <person name="Sun H."/>
            <person name="Tunlid A."/>
            <person name="Henrissat B."/>
            <person name="Grigoriev I.V."/>
            <person name="Hibbett D.S."/>
            <person name="Martin F."/>
            <person name="Nordberg H.P."/>
            <person name="Cantor M.N."/>
            <person name="Hua S.X."/>
        </authorList>
    </citation>
    <scope>NUCLEOTIDE SEQUENCE [LARGE SCALE GENOMIC DNA]</scope>
    <source>
        <strain evidence="8 9">Zn</strain>
    </source>
</reference>
<feature type="transmembrane region" description="Helical" evidence="7">
    <location>
        <begin position="112"/>
        <end position="132"/>
    </location>
</feature>
<keyword evidence="4 7" id="KW-1133">Transmembrane helix</keyword>
<dbReference type="InterPro" id="IPR036259">
    <property type="entry name" value="MFS_trans_sf"/>
</dbReference>
<feature type="compositionally biased region" description="Basic and acidic residues" evidence="6">
    <location>
        <begin position="7"/>
        <end position="35"/>
    </location>
</feature>
<evidence type="ECO:0000256" key="1">
    <source>
        <dbReference type="ARBA" id="ARBA00004141"/>
    </source>
</evidence>
<reference evidence="9" key="2">
    <citation type="submission" date="2015-01" db="EMBL/GenBank/DDBJ databases">
        <title>Evolutionary Origins and Diversification of the Mycorrhizal Mutualists.</title>
        <authorList>
            <consortium name="DOE Joint Genome Institute"/>
            <consortium name="Mycorrhizal Genomics Consortium"/>
            <person name="Kohler A."/>
            <person name="Kuo A."/>
            <person name="Nagy L.G."/>
            <person name="Floudas D."/>
            <person name="Copeland A."/>
            <person name="Barry K.W."/>
            <person name="Cichocki N."/>
            <person name="Veneault-Fourrey C."/>
            <person name="LaButti K."/>
            <person name="Lindquist E.A."/>
            <person name="Lipzen A."/>
            <person name="Lundell T."/>
            <person name="Morin E."/>
            <person name="Murat C."/>
            <person name="Riley R."/>
            <person name="Ohm R."/>
            <person name="Sun H."/>
            <person name="Tunlid A."/>
            <person name="Henrissat B."/>
            <person name="Grigoriev I.V."/>
            <person name="Hibbett D.S."/>
            <person name="Martin F."/>
        </authorList>
    </citation>
    <scope>NUCLEOTIDE SEQUENCE [LARGE SCALE GENOMIC DNA]</scope>
    <source>
        <strain evidence="9">Zn</strain>
    </source>
</reference>
<dbReference type="PANTHER" id="PTHR19432">
    <property type="entry name" value="SUGAR TRANSPORTER"/>
    <property type="match status" value="1"/>
</dbReference>
<dbReference type="GO" id="GO:0008506">
    <property type="term" value="F:sucrose:proton symporter activity"/>
    <property type="evidence" value="ECO:0007669"/>
    <property type="project" value="TreeGrafter"/>
</dbReference>
<keyword evidence="2" id="KW-0813">Transport</keyword>
<feature type="transmembrane region" description="Helical" evidence="7">
    <location>
        <begin position="458"/>
        <end position="479"/>
    </location>
</feature>
<accession>A0A0C3HC44</accession>
<feature type="transmembrane region" description="Helical" evidence="7">
    <location>
        <begin position="259"/>
        <end position="280"/>
    </location>
</feature>
<comment type="subcellular location">
    <subcellularLocation>
        <location evidence="1">Membrane</location>
        <topology evidence="1">Multi-pass membrane protein</topology>
    </subcellularLocation>
</comment>
<evidence type="ECO:0000256" key="3">
    <source>
        <dbReference type="ARBA" id="ARBA00022692"/>
    </source>
</evidence>